<protein>
    <submittedName>
        <fullName evidence="1">Uncharacterized protein</fullName>
    </submittedName>
</protein>
<organism evidence="1">
    <name type="scientific">marine sediment metagenome</name>
    <dbReference type="NCBI Taxonomy" id="412755"/>
    <lineage>
        <taxon>unclassified sequences</taxon>
        <taxon>metagenomes</taxon>
        <taxon>ecological metagenomes</taxon>
    </lineage>
</organism>
<dbReference type="EMBL" id="BARV01018512">
    <property type="protein sequence ID" value="GAI20510.1"/>
    <property type="molecule type" value="Genomic_DNA"/>
</dbReference>
<proteinExistence type="predicted"/>
<gene>
    <name evidence="1" type="ORF">S06H3_31286</name>
</gene>
<dbReference type="AlphaFoldDB" id="X1N0Z6"/>
<evidence type="ECO:0000313" key="1">
    <source>
        <dbReference type="EMBL" id="GAI20510.1"/>
    </source>
</evidence>
<reference evidence="1" key="1">
    <citation type="journal article" date="2014" name="Front. Microbiol.">
        <title>High frequency of phylogenetically diverse reductive dehalogenase-homologous genes in deep subseafloor sedimentary metagenomes.</title>
        <authorList>
            <person name="Kawai M."/>
            <person name="Futagami T."/>
            <person name="Toyoda A."/>
            <person name="Takaki Y."/>
            <person name="Nishi S."/>
            <person name="Hori S."/>
            <person name="Arai W."/>
            <person name="Tsubouchi T."/>
            <person name="Morono Y."/>
            <person name="Uchiyama I."/>
            <person name="Ito T."/>
            <person name="Fujiyama A."/>
            <person name="Inagaki F."/>
            <person name="Takami H."/>
        </authorList>
    </citation>
    <scope>NUCLEOTIDE SEQUENCE</scope>
    <source>
        <strain evidence="1">Expedition CK06-06</strain>
    </source>
</reference>
<accession>X1N0Z6</accession>
<comment type="caution">
    <text evidence="1">The sequence shown here is derived from an EMBL/GenBank/DDBJ whole genome shotgun (WGS) entry which is preliminary data.</text>
</comment>
<sequence length="55" mass="5959">MAKAGLVPENEAIVLWEGLAMCGEYPVKAQMDYPPGVHSQLKFLSPVGVQLDSSR</sequence>
<name>X1N0Z6_9ZZZZ</name>